<gene>
    <name evidence="2" type="ORF">IAD15_07655</name>
</gene>
<name>A0A9D1HP34_9FIRM</name>
<dbReference type="Proteomes" id="UP000824175">
    <property type="component" value="Unassembled WGS sequence"/>
</dbReference>
<dbReference type="InterPro" id="IPR025272">
    <property type="entry name" value="SocA_Panacea"/>
</dbReference>
<dbReference type="Pfam" id="PF15731">
    <property type="entry name" value="MqsA_antitoxin"/>
    <property type="match status" value="1"/>
</dbReference>
<reference evidence="2" key="1">
    <citation type="submission" date="2020-10" db="EMBL/GenBank/DDBJ databases">
        <authorList>
            <person name="Gilroy R."/>
        </authorList>
    </citation>
    <scope>NUCLEOTIDE SEQUENCE</scope>
    <source>
        <strain evidence="2">CHK195-11698</strain>
    </source>
</reference>
<dbReference type="Pfam" id="PF13274">
    <property type="entry name" value="SocA_Panacea"/>
    <property type="match status" value="1"/>
</dbReference>
<organism evidence="2 3">
    <name type="scientific">Candidatus Fimiplasma intestinipullorum</name>
    <dbReference type="NCBI Taxonomy" id="2840825"/>
    <lineage>
        <taxon>Bacteria</taxon>
        <taxon>Bacillati</taxon>
        <taxon>Bacillota</taxon>
        <taxon>Clostridia</taxon>
        <taxon>Eubacteriales</taxon>
        <taxon>Candidatus Fimiplasma</taxon>
    </lineage>
</organism>
<dbReference type="NCBIfam" id="TIGR03830">
    <property type="entry name" value="CxxCG_CxxCG_HTH"/>
    <property type="match status" value="1"/>
</dbReference>
<dbReference type="InterPro" id="IPR022452">
    <property type="entry name" value="MqsA"/>
</dbReference>
<dbReference type="Gene3D" id="1.10.260.40">
    <property type="entry name" value="lambda repressor-like DNA-binding domains"/>
    <property type="match status" value="1"/>
</dbReference>
<reference evidence="2" key="2">
    <citation type="journal article" date="2021" name="PeerJ">
        <title>Extensive microbial diversity within the chicken gut microbiome revealed by metagenomics and culture.</title>
        <authorList>
            <person name="Gilroy R."/>
            <person name="Ravi A."/>
            <person name="Getino M."/>
            <person name="Pursley I."/>
            <person name="Horton D.L."/>
            <person name="Alikhan N.F."/>
            <person name="Baker D."/>
            <person name="Gharbi K."/>
            <person name="Hall N."/>
            <person name="Watson M."/>
            <person name="Adriaenssens E.M."/>
            <person name="Foster-Nyarko E."/>
            <person name="Jarju S."/>
            <person name="Secka A."/>
            <person name="Antonio M."/>
            <person name="Oren A."/>
            <person name="Chaudhuri R.R."/>
            <person name="La Ragione R."/>
            <person name="Hildebrand F."/>
            <person name="Pallen M.J."/>
        </authorList>
    </citation>
    <scope>NUCLEOTIDE SEQUENCE</scope>
    <source>
        <strain evidence="2">CHK195-11698</strain>
    </source>
</reference>
<accession>A0A9D1HP34</accession>
<evidence type="ECO:0000313" key="2">
    <source>
        <dbReference type="EMBL" id="HIU13926.1"/>
    </source>
</evidence>
<evidence type="ECO:0000259" key="1">
    <source>
        <dbReference type="PROSITE" id="PS50943"/>
    </source>
</evidence>
<dbReference type="PROSITE" id="PS50943">
    <property type="entry name" value="HTH_CROC1"/>
    <property type="match status" value="1"/>
</dbReference>
<dbReference type="InterPro" id="IPR001387">
    <property type="entry name" value="Cro/C1-type_HTH"/>
</dbReference>
<dbReference type="AlphaFoldDB" id="A0A9D1HP34"/>
<sequence length="348" mass="40152">MVEKMVRKTSMECPLCGKTHEVEERKRFSTVMIKGEKVTYEEHYFVCENADEDENEFETGAMMNANLLNARNAYRSLHGLLTSDEIVAIRESYSLSQVDLARLLGWGEATISRYESKAIQDEAYDTMLRLIRDDPTQALAFLSKNAKQFTVEKRQKIKSKIMEKIDDYGKEGIARKAFEIEYAKYDEPSLENGYTMLNIDKIEAMISYIAAKVPHLFKVKLMKMLWYSDALSYKLNKVAMTGMVYRHEAMGALPIGHYRLMDLANINVKEETSANYDSMLHIYPVEGMDYSSLSAEEKDILDQVISQFKSYKAKEIIDYMHEEKAYTQTENGMIIPFDLAGEIRSFDQ</sequence>
<comment type="caution">
    <text evidence="2">The sequence shown here is derived from an EMBL/GenBank/DDBJ whole genome shotgun (WGS) entry which is preliminary data.</text>
</comment>
<dbReference type="CDD" id="cd00093">
    <property type="entry name" value="HTH_XRE"/>
    <property type="match status" value="1"/>
</dbReference>
<dbReference type="InterPro" id="IPR010982">
    <property type="entry name" value="Lambda_DNA-bd_dom_sf"/>
</dbReference>
<dbReference type="InterPro" id="IPR032758">
    <property type="entry name" value="MqsA/HigA-2"/>
</dbReference>
<proteinExistence type="predicted"/>
<protein>
    <submittedName>
        <fullName evidence="2">DUF4065 domain-containing protein</fullName>
    </submittedName>
</protein>
<dbReference type="GO" id="GO:0003677">
    <property type="term" value="F:DNA binding"/>
    <property type="evidence" value="ECO:0007669"/>
    <property type="project" value="InterPro"/>
</dbReference>
<feature type="domain" description="HTH cro/C1-type" evidence="1">
    <location>
        <begin position="86"/>
        <end position="116"/>
    </location>
</feature>
<evidence type="ECO:0000313" key="3">
    <source>
        <dbReference type="Proteomes" id="UP000824175"/>
    </source>
</evidence>
<dbReference type="EMBL" id="DVMJ01000064">
    <property type="protein sequence ID" value="HIU13926.1"/>
    <property type="molecule type" value="Genomic_DNA"/>
</dbReference>
<dbReference type="SUPFAM" id="SSF47413">
    <property type="entry name" value="lambda repressor-like DNA-binding domains"/>
    <property type="match status" value="1"/>
</dbReference>